<comment type="similarity">
    <text evidence="1 13">Belongs to the peptidase M3 family.</text>
</comment>
<evidence type="ECO:0000256" key="3">
    <source>
        <dbReference type="ARBA" id="ARBA00022553"/>
    </source>
</evidence>
<dbReference type="Gene3D" id="1.10.1370.10">
    <property type="entry name" value="Neurolysin, domain 3"/>
    <property type="match status" value="2"/>
</dbReference>
<dbReference type="PANTHER" id="PTHR11804:SF50">
    <property type="entry name" value="THIMET OLIGOPEPTIDASE"/>
    <property type="match status" value="1"/>
</dbReference>
<dbReference type="GO" id="GO:0046872">
    <property type="term" value="F:metal ion binding"/>
    <property type="evidence" value="ECO:0007669"/>
    <property type="project" value="UniProtKB-UniRule"/>
</dbReference>
<protein>
    <recommendedName>
        <fullName evidence="11">Thimet oligopeptidase</fullName>
        <ecNumber evidence="10">3.4.24.15</ecNumber>
    </recommendedName>
</protein>
<evidence type="ECO:0000256" key="4">
    <source>
        <dbReference type="ARBA" id="ARBA00022670"/>
    </source>
</evidence>
<reference evidence="15" key="2">
    <citation type="submission" date="2025-08" db="UniProtKB">
        <authorList>
            <consortium name="Ensembl"/>
        </authorList>
    </citation>
    <scope>IDENTIFICATION</scope>
</reference>
<gene>
    <name evidence="15" type="primary">THOP1</name>
</gene>
<comment type="subunit">
    <text evidence="2">Monomer.</text>
</comment>
<dbReference type="EC" id="3.4.24.15" evidence="10"/>
<evidence type="ECO:0000256" key="13">
    <source>
        <dbReference type="RuleBase" id="RU003435"/>
    </source>
</evidence>
<evidence type="ECO:0000256" key="8">
    <source>
        <dbReference type="ARBA" id="ARBA00023049"/>
    </source>
</evidence>
<comment type="cofactor">
    <cofactor evidence="13">
        <name>Zn(2+)</name>
        <dbReference type="ChEBI" id="CHEBI:29105"/>
    </cofactor>
    <text evidence="13">Binds 1 zinc ion.</text>
</comment>
<keyword evidence="6 13" id="KW-0378">Hydrolase</keyword>
<evidence type="ECO:0000256" key="1">
    <source>
        <dbReference type="ARBA" id="ARBA00006040"/>
    </source>
</evidence>
<keyword evidence="7 13" id="KW-0862">Zinc</keyword>
<keyword evidence="3" id="KW-0597">Phosphoprotein</keyword>
<evidence type="ECO:0000313" key="15">
    <source>
        <dbReference type="Ensembl" id="ENSMICP00000047962.1"/>
    </source>
</evidence>
<evidence type="ECO:0000256" key="5">
    <source>
        <dbReference type="ARBA" id="ARBA00022723"/>
    </source>
</evidence>
<dbReference type="AlphaFoldDB" id="A0A8C5YB36"/>
<sequence>MFSGTHVERDFVEAPSQMLENWVWEEEPLLRMSRHYRTGGAVPQALLEKLIASRQANTGLFNLRQIVLAKVDQALHTQTDADPAEEYARLCKDVLGVPATPGTNMPATFGHLAGGYDAQYYGYLWSEVYSMDMFHTRFKQEGVLNSKVRAGAHGEGSGSCLLLAWCIPRLGSSCQSLSRETDGYWLPRGALPSRPSPCVPSQVGMDYRSCILRPGGSEDASAMLKRFLGRDPKQDAFLLSKGLRVGDESQAC</sequence>
<dbReference type="Gene3D" id="3.40.390.10">
    <property type="entry name" value="Collagenase (Catalytic Domain)"/>
    <property type="match status" value="1"/>
</dbReference>
<evidence type="ECO:0000313" key="16">
    <source>
        <dbReference type="Proteomes" id="UP000694394"/>
    </source>
</evidence>
<reference evidence="15" key="3">
    <citation type="submission" date="2025-09" db="UniProtKB">
        <authorList>
            <consortium name="Ensembl"/>
        </authorList>
    </citation>
    <scope>IDENTIFICATION</scope>
</reference>
<reference evidence="15" key="1">
    <citation type="submission" date="2016-12" db="EMBL/GenBank/DDBJ databases">
        <title>Mouse lemur reference genome and diversity panel.</title>
        <authorList>
            <person name="Harris R."/>
            <person name="Larsen P."/>
            <person name="Liu Y."/>
            <person name="Hughes D.S."/>
            <person name="Murali S."/>
            <person name="Raveendran M."/>
            <person name="Korchina V."/>
            <person name="Wang M."/>
            <person name="Jhangiani S."/>
            <person name="Bandaranaike D."/>
            <person name="Bellair M."/>
            <person name="Blankenburg K."/>
            <person name="Chao H."/>
            <person name="Dahdouli M."/>
            <person name="Dinh H."/>
            <person name="Doddapaneni H."/>
            <person name="English A."/>
            <person name="Firestine M."/>
            <person name="Gnanaolivu R."/>
            <person name="Gross S."/>
            <person name="Hernandez B."/>
            <person name="Javaid M."/>
            <person name="Jayaseelan J."/>
            <person name="Jones J."/>
            <person name="Khan Z."/>
            <person name="Kovar C."/>
            <person name="Kurapati P."/>
            <person name="Le B."/>
            <person name="Lee S."/>
            <person name="Li M."/>
            <person name="Mathew T."/>
            <person name="Narasimhan A."/>
            <person name="Ngo D."/>
            <person name="Nguyen L."/>
            <person name="Okwuonu G."/>
            <person name="Ongeri F."/>
            <person name="Osuji N."/>
            <person name="Pu L.-L."/>
            <person name="Puazo M."/>
            <person name="Quiroz J."/>
            <person name="Raj R."/>
            <person name="Rajbhandari K."/>
            <person name="Reid J.G."/>
            <person name="Santibanez J."/>
            <person name="Sexton D."/>
            <person name="Skinner E."/>
            <person name="Vee V."/>
            <person name="Weissenberger G."/>
            <person name="Wu Y."/>
            <person name="Xin Y."/>
            <person name="Han Y."/>
            <person name="Campbell C."/>
            <person name="Brown A."/>
            <person name="Sullivan B."/>
            <person name="Shelton J."/>
            <person name="Brown S."/>
            <person name="Dudchenko O."/>
            <person name="Machol I."/>
            <person name="Durand N."/>
            <person name="Shamim M."/>
            <person name="Lieberman A."/>
            <person name="Muzny D.M."/>
            <person name="Richards S."/>
            <person name="Yoder A."/>
            <person name="Worley K.C."/>
            <person name="Rogers J."/>
            <person name="Gibbs R.A."/>
        </authorList>
    </citation>
    <scope>NUCLEOTIDE SEQUENCE [LARGE SCALE GENOMIC DNA]</scope>
</reference>
<dbReference type="Ensembl" id="ENSMICT00000060003.1">
    <property type="protein sequence ID" value="ENSMICP00000047962.1"/>
    <property type="gene ID" value="ENSMICG00000031728.2"/>
</dbReference>
<dbReference type="GO" id="GO:0006518">
    <property type="term" value="P:peptide metabolic process"/>
    <property type="evidence" value="ECO:0007669"/>
    <property type="project" value="TreeGrafter"/>
</dbReference>
<name>A0A8C5YB36_MICMU</name>
<dbReference type="GeneTree" id="ENSGT00950000183171"/>
<feature type="domain" description="Peptidase M3A/M3B catalytic" evidence="14">
    <location>
        <begin position="201"/>
        <end position="241"/>
    </location>
</feature>
<keyword evidence="8 13" id="KW-0482">Metalloprotease</keyword>
<comment type="function">
    <text evidence="12">Involved in the metabolism of neuropeptides under 20 amino acid residues long. Involved in cytoplasmic peptide degradation. Able to degrade the amyloid-beta precursor protein and generate amyloidogenic fragments. Also acts as a regulator of cannabinoid signaling pathway by mediating degradation of hemopressin, an antagonist peptide of the cannabinoid receptor CNR1.</text>
</comment>
<dbReference type="PANTHER" id="PTHR11804">
    <property type="entry name" value="PROTEASE M3 THIMET OLIGOPEPTIDASE-RELATED"/>
    <property type="match status" value="1"/>
</dbReference>
<dbReference type="InterPro" id="IPR045090">
    <property type="entry name" value="Pept_M3A_M3B"/>
</dbReference>
<dbReference type="InterPro" id="IPR001567">
    <property type="entry name" value="Pept_M3A_M3B_dom"/>
</dbReference>
<accession>A0A8C5YB36</accession>
<evidence type="ECO:0000256" key="2">
    <source>
        <dbReference type="ARBA" id="ARBA00011245"/>
    </source>
</evidence>
<evidence type="ECO:0000256" key="11">
    <source>
        <dbReference type="ARBA" id="ARBA00039633"/>
    </source>
</evidence>
<dbReference type="GO" id="GO:0004222">
    <property type="term" value="F:metalloendopeptidase activity"/>
    <property type="evidence" value="ECO:0007669"/>
    <property type="project" value="InterPro"/>
</dbReference>
<keyword evidence="5 13" id="KW-0479">Metal-binding</keyword>
<dbReference type="EMBL" id="ABDC03028009">
    <property type="status" value="NOT_ANNOTATED_CDS"/>
    <property type="molecule type" value="Genomic_DNA"/>
</dbReference>
<dbReference type="InterPro" id="IPR024077">
    <property type="entry name" value="Neurolysin/TOP_dom2"/>
</dbReference>
<dbReference type="Pfam" id="PF01432">
    <property type="entry name" value="Peptidase_M3"/>
    <property type="match status" value="2"/>
</dbReference>
<dbReference type="InterPro" id="IPR024079">
    <property type="entry name" value="MetalloPept_cat_dom_sf"/>
</dbReference>
<evidence type="ECO:0000256" key="7">
    <source>
        <dbReference type="ARBA" id="ARBA00022833"/>
    </source>
</evidence>
<comment type="catalytic activity">
    <reaction evidence="9">
        <text>Preferential cleavage of bonds with hydrophobic residues at P1, P2 and P3' and a small residue at P1' in substrates of 5 to 15 residues.</text>
        <dbReference type="EC" id="3.4.24.15"/>
    </reaction>
</comment>
<evidence type="ECO:0000256" key="6">
    <source>
        <dbReference type="ARBA" id="ARBA00022801"/>
    </source>
</evidence>
<proteinExistence type="inferred from homology"/>
<dbReference type="GO" id="GO:0005758">
    <property type="term" value="C:mitochondrial intermembrane space"/>
    <property type="evidence" value="ECO:0007669"/>
    <property type="project" value="TreeGrafter"/>
</dbReference>
<feature type="domain" description="Peptidase M3A/M3B catalytic" evidence="14">
    <location>
        <begin position="2"/>
        <end position="147"/>
    </location>
</feature>
<evidence type="ECO:0000259" key="14">
    <source>
        <dbReference type="Pfam" id="PF01432"/>
    </source>
</evidence>
<evidence type="ECO:0000256" key="9">
    <source>
        <dbReference type="ARBA" id="ARBA00036235"/>
    </source>
</evidence>
<evidence type="ECO:0000256" key="12">
    <source>
        <dbReference type="ARBA" id="ARBA00045978"/>
    </source>
</evidence>
<evidence type="ECO:0000256" key="10">
    <source>
        <dbReference type="ARBA" id="ARBA00039079"/>
    </source>
</evidence>
<dbReference type="SUPFAM" id="SSF55486">
    <property type="entry name" value="Metalloproteases ('zincins'), catalytic domain"/>
    <property type="match status" value="1"/>
</dbReference>
<organism evidence="15 16">
    <name type="scientific">Microcebus murinus</name>
    <name type="common">Gray mouse lemur</name>
    <name type="synonym">Lemur murinus</name>
    <dbReference type="NCBI Taxonomy" id="30608"/>
    <lineage>
        <taxon>Eukaryota</taxon>
        <taxon>Metazoa</taxon>
        <taxon>Chordata</taxon>
        <taxon>Craniata</taxon>
        <taxon>Vertebrata</taxon>
        <taxon>Euteleostomi</taxon>
        <taxon>Mammalia</taxon>
        <taxon>Eutheria</taxon>
        <taxon>Euarchontoglires</taxon>
        <taxon>Primates</taxon>
        <taxon>Strepsirrhini</taxon>
        <taxon>Lemuriformes</taxon>
        <taxon>Cheirogaleidae</taxon>
        <taxon>Microcebus</taxon>
    </lineage>
</organism>
<keyword evidence="4 13" id="KW-0645">Protease</keyword>
<keyword evidence="16" id="KW-1185">Reference proteome</keyword>
<dbReference type="Proteomes" id="UP000694394">
    <property type="component" value="Chromosome 24"/>
</dbReference>
<dbReference type="GO" id="GO:0006508">
    <property type="term" value="P:proteolysis"/>
    <property type="evidence" value="ECO:0007669"/>
    <property type="project" value="UniProtKB-KW"/>
</dbReference>